<dbReference type="PANTHER" id="PTHR43156">
    <property type="entry name" value="STAGE II SPORULATION PROTEIN E-RELATED"/>
    <property type="match status" value="1"/>
</dbReference>
<proteinExistence type="predicted"/>
<feature type="transmembrane region" description="Helical" evidence="3">
    <location>
        <begin position="81"/>
        <end position="102"/>
    </location>
</feature>
<evidence type="ECO:0000313" key="6">
    <source>
        <dbReference type="Proteomes" id="UP001183777"/>
    </source>
</evidence>
<dbReference type="Pfam" id="PF07228">
    <property type="entry name" value="SpoIIE"/>
    <property type="match status" value="1"/>
</dbReference>
<keyword evidence="1 5" id="KW-0378">Hydrolase</keyword>
<dbReference type="InterPro" id="IPR001932">
    <property type="entry name" value="PPM-type_phosphatase-like_dom"/>
</dbReference>
<comment type="caution">
    <text evidence="5">The sequence shown here is derived from an EMBL/GenBank/DDBJ whole genome shotgun (WGS) entry which is preliminary data.</text>
</comment>
<dbReference type="SUPFAM" id="SSF81606">
    <property type="entry name" value="PP2C-like"/>
    <property type="match status" value="1"/>
</dbReference>
<dbReference type="GO" id="GO:0004722">
    <property type="term" value="F:protein serine/threonine phosphatase activity"/>
    <property type="evidence" value="ECO:0007669"/>
    <property type="project" value="UniProtKB-EC"/>
</dbReference>
<dbReference type="Proteomes" id="UP001183777">
    <property type="component" value="Unassembled WGS sequence"/>
</dbReference>
<keyword evidence="3" id="KW-0812">Transmembrane</keyword>
<feature type="transmembrane region" description="Helical" evidence="3">
    <location>
        <begin position="12"/>
        <end position="33"/>
    </location>
</feature>
<evidence type="ECO:0000256" key="1">
    <source>
        <dbReference type="ARBA" id="ARBA00022801"/>
    </source>
</evidence>
<keyword evidence="3" id="KW-0472">Membrane</keyword>
<dbReference type="PANTHER" id="PTHR43156:SF2">
    <property type="entry name" value="STAGE II SPORULATION PROTEIN E"/>
    <property type="match status" value="1"/>
</dbReference>
<dbReference type="SMART" id="SM00331">
    <property type="entry name" value="PP2C_SIG"/>
    <property type="match status" value="1"/>
</dbReference>
<dbReference type="EC" id="3.1.3.16" evidence="5"/>
<dbReference type="InterPro" id="IPR036457">
    <property type="entry name" value="PPM-type-like_dom_sf"/>
</dbReference>
<reference evidence="6" key="1">
    <citation type="submission" date="2023-07" db="EMBL/GenBank/DDBJ databases">
        <title>30 novel species of actinomycetes from the DSMZ collection.</title>
        <authorList>
            <person name="Nouioui I."/>
        </authorList>
    </citation>
    <scope>NUCLEOTIDE SEQUENCE [LARGE SCALE GENOMIC DNA]</scope>
    <source>
        <strain evidence="6">DSM 41770</strain>
    </source>
</reference>
<dbReference type="InterPro" id="IPR052016">
    <property type="entry name" value="Bact_Sigma-Reg"/>
</dbReference>
<evidence type="ECO:0000259" key="4">
    <source>
        <dbReference type="SMART" id="SM00331"/>
    </source>
</evidence>
<feature type="region of interest" description="Disordered" evidence="2">
    <location>
        <begin position="342"/>
        <end position="377"/>
    </location>
</feature>
<dbReference type="PROSITE" id="PS51257">
    <property type="entry name" value="PROKAR_LIPOPROTEIN"/>
    <property type="match status" value="1"/>
</dbReference>
<keyword evidence="3" id="KW-1133">Transmembrane helix</keyword>
<accession>A0ABU2RMD1</accession>
<name>A0ABU2RMD1_9ACTN</name>
<feature type="transmembrane region" description="Helical" evidence="3">
    <location>
        <begin position="39"/>
        <end position="69"/>
    </location>
</feature>
<dbReference type="RefSeq" id="WP_200694846.1">
    <property type="nucleotide sequence ID" value="NZ_JAVREX010000006.1"/>
</dbReference>
<organism evidence="5 6">
    <name type="scientific">Streptomyces salyersiae</name>
    <dbReference type="NCBI Taxonomy" id="3075530"/>
    <lineage>
        <taxon>Bacteria</taxon>
        <taxon>Bacillati</taxon>
        <taxon>Actinomycetota</taxon>
        <taxon>Actinomycetes</taxon>
        <taxon>Kitasatosporales</taxon>
        <taxon>Streptomycetaceae</taxon>
        <taxon>Streptomyces</taxon>
    </lineage>
</organism>
<evidence type="ECO:0000256" key="2">
    <source>
        <dbReference type="SAM" id="MobiDB-lite"/>
    </source>
</evidence>
<gene>
    <name evidence="5" type="ORF">RM649_17555</name>
</gene>
<sequence>MDRLTARRPSWRWAPPALIAVAACIDVTTPAVYTAAPLVAAACVLAGTMLSLRGAVGTGVLALVLTVLLEWDSGRLADALGWTEVVNVVLAVALGVDVNLMLEHRDRRVAAARSVAAAMQRAVLPAPPREIGPVRVAARYEAADAEARIGGDAYAIQDTPYGVRVLIGDVRGKGVEAVSTTATLIGAFREAAHYVPDIGELAVRLEDSLERDSVQHDDDRRTEEFTTALLAEIDHGCRSLRVVNRGHPEPYLIRDGRITALPPTAPDLPLGMGHLSGVRARPDVVTLCPGDVVLFVTDGVTEARTPDGVFYDPGSDPRLAAGEPVTPDTVLAALEDAVHRWTGGPRDDDMATLALTPRCPGPSARDGRADPPVRGNS</sequence>
<feature type="domain" description="PPM-type phosphatase" evidence="4">
    <location>
        <begin position="134"/>
        <end position="357"/>
    </location>
</feature>
<dbReference type="Gene3D" id="3.60.40.10">
    <property type="entry name" value="PPM-type phosphatase domain"/>
    <property type="match status" value="1"/>
</dbReference>
<keyword evidence="6" id="KW-1185">Reference proteome</keyword>
<evidence type="ECO:0000313" key="5">
    <source>
        <dbReference type="EMBL" id="MDT0429438.1"/>
    </source>
</evidence>
<evidence type="ECO:0000256" key="3">
    <source>
        <dbReference type="SAM" id="Phobius"/>
    </source>
</evidence>
<protein>
    <submittedName>
        <fullName evidence="5">PP2C family protein-serine/threonine phosphatase</fullName>
        <ecNumber evidence="5">3.1.3.16</ecNumber>
    </submittedName>
</protein>
<dbReference type="EMBL" id="JAVREX010000006">
    <property type="protein sequence ID" value="MDT0429438.1"/>
    <property type="molecule type" value="Genomic_DNA"/>
</dbReference>